<dbReference type="WBParaSite" id="ASIM_0001141801-mRNA-1">
    <property type="protein sequence ID" value="ASIM_0001141801-mRNA-1"/>
    <property type="gene ID" value="ASIM_0001141801"/>
</dbReference>
<protein>
    <submittedName>
        <fullName evidence="4">CX domain-containing protein</fullName>
    </submittedName>
</protein>
<proteinExistence type="predicted"/>
<dbReference type="OrthoDB" id="10460416at2759"/>
<evidence type="ECO:0000313" key="3">
    <source>
        <dbReference type="Proteomes" id="UP000267096"/>
    </source>
</evidence>
<evidence type="ECO:0000313" key="4">
    <source>
        <dbReference type="WBParaSite" id="ASIM_0001141801-mRNA-1"/>
    </source>
</evidence>
<keyword evidence="1" id="KW-0732">Signal</keyword>
<dbReference type="AlphaFoldDB" id="A0A0M3JTP1"/>
<keyword evidence="3" id="KW-1185">Reference proteome</keyword>
<reference evidence="4" key="1">
    <citation type="submission" date="2017-02" db="UniProtKB">
        <authorList>
            <consortium name="WormBaseParasite"/>
        </authorList>
    </citation>
    <scope>IDENTIFICATION</scope>
</reference>
<dbReference type="Proteomes" id="UP000267096">
    <property type="component" value="Unassembled WGS sequence"/>
</dbReference>
<organism evidence="4">
    <name type="scientific">Anisakis simplex</name>
    <name type="common">Herring worm</name>
    <dbReference type="NCBI Taxonomy" id="6269"/>
    <lineage>
        <taxon>Eukaryota</taxon>
        <taxon>Metazoa</taxon>
        <taxon>Ecdysozoa</taxon>
        <taxon>Nematoda</taxon>
        <taxon>Chromadorea</taxon>
        <taxon>Rhabditida</taxon>
        <taxon>Spirurina</taxon>
        <taxon>Ascaridomorpha</taxon>
        <taxon>Ascaridoidea</taxon>
        <taxon>Anisakidae</taxon>
        <taxon>Anisakis</taxon>
        <taxon>Anisakis simplex complex</taxon>
    </lineage>
</organism>
<sequence>MLRSLMLAVVMLQHSNLALEQICSARYPHWQTNLLLEHIVRRYAHEETFVDYSTGQHSARKVISEANVLMIDNRQLYLQPTFAKGECTYRFESKHLFRIPIYIHVSPNEEAYPFNRLHFKCPPDTVCCGLFCCPQVTRIIQEKFIAISSPPTDSSDFRRISDDSLLVHDEIIYSLRKLHQTRVIERISCIYYLGDEDPLRRIARLTTEQPVSVQILLQLFVTDNPLLYFAQVLSLIIKATATF</sequence>
<reference evidence="2 3" key="2">
    <citation type="submission" date="2018-11" db="EMBL/GenBank/DDBJ databases">
        <authorList>
            <consortium name="Pathogen Informatics"/>
        </authorList>
    </citation>
    <scope>NUCLEOTIDE SEQUENCE [LARGE SCALE GENOMIC DNA]</scope>
</reference>
<dbReference type="EMBL" id="UYRR01031031">
    <property type="protein sequence ID" value="VDK44078.1"/>
    <property type="molecule type" value="Genomic_DNA"/>
</dbReference>
<gene>
    <name evidence="2" type="ORF">ASIM_LOCUS10976</name>
</gene>
<accession>A0A0M3JTP1</accession>
<evidence type="ECO:0000256" key="1">
    <source>
        <dbReference type="SAM" id="SignalP"/>
    </source>
</evidence>
<name>A0A0M3JTP1_ANISI</name>
<evidence type="ECO:0000313" key="2">
    <source>
        <dbReference type="EMBL" id="VDK44078.1"/>
    </source>
</evidence>
<feature type="chain" id="PRO_5043120976" evidence="1">
    <location>
        <begin position="19"/>
        <end position="243"/>
    </location>
</feature>
<feature type="signal peptide" evidence="1">
    <location>
        <begin position="1"/>
        <end position="18"/>
    </location>
</feature>